<evidence type="ECO:0000259" key="12">
    <source>
        <dbReference type="Pfam" id="PF13205"/>
    </source>
</evidence>
<dbReference type="InterPro" id="IPR028994">
    <property type="entry name" value="Integrin_alpha_N"/>
</dbReference>
<evidence type="ECO:0000256" key="4">
    <source>
        <dbReference type="ARBA" id="ARBA00022729"/>
    </source>
</evidence>
<evidence type="ECO:0000256" key="5">
    <source>
        <dbReference type="ARBA" id="ARBA00022824"/>
    </source>
</evidence>
<dbReference type="GO" id="GO:0016020">
    <property type="term" value="C:membrane"/>
    <property type="evidence" value="ECO:0007669"/>
    <property type="project" value="TreeGrafter"/>
</dbReference>
<keyword evidence="15" id="KW-1185">Reference proteome</keyword>
<gene>
    <name evidence="14" type="ORF">EAH73_13020</name>
</gene>
<name>A0A502GVA2_9BACT</name>
<feature type="domain" description="Malectin" evidence="11">
    <location>
        <begin position="483"/>
        <end position="626"/>
    </location>
</feature>
<dbReference type="Pfam" id="PF13205">
    <property type="entry name" value="Big_5"/>
    <property type="match status" value="1"/>
</dbReference>
<comment type="caution">
    <text evidence="14">The sequence shown here is derived from an EMBL/GenBank/DDBJ whole genome shotgun (WGS) entry which is preliminary data.</text>
</comment>
<evidence type="ECO:0000256" key="8">
    <source>
        <dbReference type="ARBA" id="ARBA00023180"/>
    </source>
</evidence>
<keyword evidence="5" id="KW-0256">Endoplasmic reticulum</keyword>
<dbReference type="InterPro" id="IPR013517">
    <property type="entry name" value="FG-GAP"/>
</dbReference>
<dbReference type="SUPFAM" id="SSF69318">
    <property type="entry name" value="Integrin alpha N-terminal domain"/>
    <property type="match status" value="1"/>
</dbReference>
<dbReference type="GO" id="GO:0030246">
    <property type="term" value="F:carbohydrate binding"/>
    <property type="evidence" value="ECO:0007669"/>
    <property type="project" value="InterPro"/>
</dbReference>
<dbReference type="PANTHER" id="PTHR13460:SF0">
    <property type="entry name" value="MALECTIN"/>
    <property type="match status" value="1"/>
</dbReference>
<dbReference type="InterPro" id="IPR032812">
    <property type="entry name" value="SbsA_Ig"/>
</dbReference>
<reference evidence="14 15" key="1">
    <citation type="journal article" date="2019" name="Environ. Microbiol.">
        <title>Species interactions and distinct microbial communities in high Arctic permafrost affected cryosols are associated with the CH4 and CO2 gas fluxes.</title>
        <authorList>
            <person name="Altshuler I."/>
            <person name="Hamel J."/>
            <person name="Turney S."/>
            <person name="Magnuson E."/>
            <person name="Levesque R."/>
            <person name="Greer C."/>
            <person name="Whyte L.G."/>
        </authorList>
    </citation>
    <scope>NUCLEOTIDE SEQUENCE [LARGE SCALE GENOMIC DNA]</scope>
    <source>
        <strain evidence="14 15">S9.2P</strain>
    </source>
</reference>
<keyword evidence="3" id="KW-0812">Transmembrane</keyword>
<evidence type="ECO:0000256" key="7">
    <source>
        <dbReference type="ARBA" id="ARBA00023136"/>
    </source>
</evidence>
<feature type="domain" description="Secretion system C-terminal sorting" evidence="13">
    <location>
        <begin position="810"/>
        <end position="887"/>
    </location>
</feature>
<dbReference type="OrthoDB" id="886536at2"/>
<dbReference type="InterPro" id="IPR021720">
    <property type="entry name" value="Malectin_dom"/>
</dbReference>
<keyword evidence="7" id="KW-0472">Membrane</keyword>
<dbReference type="InterPro" id="IPR039155">
    <property type="entry name" value="MLEC"/>
</dbReference>
<evidence type="ECO:0000256" key="9">
    <source>
        <dbReference type="ARBA" id="ARBA00023277"/>
    </source>
</evidence>
<dbReference type="Pfam" id="PF13517">
    <property type="entry name" value="FG-GAP_3"/>
    <property type="match status" value="3"/>
</dbReference>
<dbReference type="PANTHER" id="PTHR13460">
    <property type="match status" value="1"/>
</dbReference>
<evidence type="ECO:0000313" key="14">
    <source>
        <dbReference type="EMBL" id="TPG65392.1"/>
    </source>
</evidence>
<organism evidence="14 15">
    <name type="scientific">Hymenobacter nivis</name>
    <dbReference type="NCBI Taxonomy" id="1850093"/>
    <lineage>
        <taxon>Bacteria</taxon>
        <taxon>Pseudomonadati</taxon>
        <taxon>Bacteroidota</taxon>
        <taxon>Cytophagia</taxon>
        <taxon>Cytophagales</taxon>
        <taxon>Hymenobacteraceae</taxon>
        <taxon>Hymenobacter</taxon>
    </lineage>
</organism>
<dbReference type="AlphaFoldDB" id="A0A502GVA2"/>
<feature type="signal peptide" evidence="10">
    <location>
        <begin position="1"/>
        <end position="38"/>
    </location>
</feature>
<feature type="domain" description="Malectin" evidence="11">
    <location>
        <begin position="638"/>
        <end position="781"/>
    </location>
</feature>
<evidence type="ECO:0000256" key="2">
    <source>
        <dbReference type="ARBA" id="ARBA00009141"/>
    </source>
</evidence>
<evidence type="ECO:0000259" key="13">
    <source>
        <dbReference type="Pfam" id="PF18962"/>
    </source>
</evidence>
<dbReference type="Gene3D" id="2.60.120.430">
    <property type="entry name" value="Galactose-binding lectin"/>
    <property type="match status" value="2"/>
</dbReference>
<evidence type="ECO:0000256" key="6">
    <source>
        <dbReference type="ARBA" id="ARBA00022989"/>
    </source>
</evidence>
<evidence type="ECO:0000256" key="10">
    <source>
        <dbReference type="SAM" id="SignalP"/>
    </source>
</evidence>
<comment type="subcellular location">
    <subcellularLocation>
        <location evidence="1">Endoplasmic reticulum membrane</location>
        <topology evidence="1">Single-pass type I membrane protein</topology>
    </subcellularLocation>
</comment>
<evidence type="ECO:0000256" key="1">
    <source>
        <dbReference type="ARBA" id="ARBA00004115"/>
    </source>
</evidence>
<keyword evidence="6" id="KW-1133">Transmembrane helix</keyword>
<dbReference type="Proteomes" id="UP000317646">
    <property type="component" value="Unassembled WGS sequence"/>
</dbReference>
<keyword evidence="4 10" id="KW-0732">Signal</keyword>
<feature type="chain" id="PRO_5021393559" evidence="10">
    <location>
        <begin position="39"/>
        <end position="888"/>
    </location>
</feature>
<protein>
    <submittedName>
        <fullName evidence="14">T9SS C-terminal target domain-containing protein</fullName>
    </submittedName>
</protein>
<dbReference type="SUPFAM" id="SSF49785">
    <property type="entry name" value="Galactose-binding domain-like"/>
    <property type="match status" value="2"/>
</dbReference>
<evidence type="ECO:0000259" key="11">
    <source>
        <dbReference type="Pfam" id="PF11721"/>
    </source>
</evidence>
<evidence type="ECO:0000256" key="3">
    <source>
        <dbReference type="ARBA" id="ARBA00022692"/>
    </source>
</evidence>
<proteinExistence type="inferred from homology"/>
<dbReference type="Pfam" id="PF18962">
    <property type="entry name" value="Por_Secre_tail"/>
    <property type="match status" value="1"/>
</dbReference>
<dbReference type="InterPro" id="IPR026444">
    <property type="entry name" value="Secre_tail"/>
</dbReference>
<dbReference type="Pfam" id="PF11721">
    <property type="entry name" value="Malectin"/>
    <property type="match status" value="2"/>
</dbReference>
<dbReference type="NCBIfam" id="TIGR04183">
    <property type="entry name" value="Por_Secre_tail"/>
    <property type="match status" value="1"/>
</dbReference>
<sequence length="888" mass="92175">MSFVSTHLSHTMAGRSAAWTARFLSTGLLLGLSTVAQAQGPTLTALLPTHNAPAAPRATTVAATFSQPLGSTLATQQAVRVFSQQAGGRKAGTTTVKGNTLTFEPATDFKAGETVYATVTIGVQNINGQSVAQPQVFQFNAATAPSSGTFTPAASVLASLSSSYNPIATGDIDGDGDLDFVSDGGIRLNDGSGSFTPGPQPTVGGTVLGDLDSDGDLDLLAIQSLNPSLESDVRVLFNDGAGIFSSGQVFRAGRFTQQLALGDVDADGDLDVVDVHVQGEPGAEVYLNNGAGSFTYRSSVAANTPYRVTLGDVDNDGDLDLATVGSVRLNNGQGVFTGGFEIGAPGEPHFGDIDGDGDLDLLTAGGTVSVYLNNGLGQFSNGQQIAANSYDMAVGDVDGDGDLDLLTGGNNSATLTVRLNNGAGTFSSGQAVALDGQLSNSGVAVSDLNGDNTLDFLATAYDGVNQLVSVRLNQPLPAPGIVRRFNAGGGGLSTSRGQFAADQYFSASSSTARVTAAIAGTDDDALYQSERYSTNGQLGYAVPVANGRYTVVLHFAETYWTQPGQRVFNIELEGTTVRTNFDIVAKVGPLTATTETFAVNVTDGFLNLDLRVPYLSGGRDQAKLSAVEVIPIIAGPVRLNAGGPALTTSRDAFAADQYFAAASATATTAAAIAGTDDDALYQSERYSTNGQLSYAVPVANGAYRVVLHFAETYWTQAGQRVFNIVLENTTVRTNFDIVAKVGPLTATTETFVVNVTDGLLNLDLQVPYLSGGRDQAKLSAVEVLPAASSRGALAAKGMASPRPVFVLQPYPNPVTAGRFTLAYTAPQAQASTLTLVDQLGRTVHEQEVQLHAGPNQVPVQLEEAKTGLYQLVLRTADGQRIAQKLIVR</sequence>
<dbReference type="InterPro" id="IPR008979">
    <property type="entry name" value="Galactose-bd-like_sf"/>
</dbReference>
<keyword evidence="8" id="KW-0325">Glycoprotein</keyword>
<accession>A0A502GVA2</accession>
<evidence type="ECO:0000313" key="15">
    <source>
        <dbReference type="Proteomes" id="UP000317646"/>
    </source>
</evidence>
<dbReference type="EMBL" id="RCYZ01000005">
    <property type="protein sequence ID" value="TPG65392.1"/>
    <property type="molecule type" value="Genomic_DNA"/>
</dbReference>
<keyword evidence="9" id="KW-0119">Carbohydrate metabolism</keyword>
<comment type="similarity">
    <text evidence="2">Belongs to the malectin family.</text>
</comment>
<feature type="domain" description="SbsA Ig-like" evidence="12">
    <location>
        <begin position="39"/>
        <end position="139"/>
    </location>
</feature>